<dbReference type="PROSITE" id="PS00061">
    <property type="entry name" value="ADH_SHORT"/>
    <property type="match status" value="1"/>
</dbReference>
<dbReference type="EMBL" id="JAAGLI010000920">
    <property type="protein sequence ID" value="NEA27465.1"/>
    <property type="molecule type" value="Genomic_DNA"/>
</dbReference>
<protein>
    <submittedName>
        <fullName evidence="3">SDR family oxidoreductase</fullName>
    </submittedName>
</protein>
<evidence type="ECO:0000313" key="4">
    <source>
        <dbReference type="Proteomes" id="UP000475532"/>
    </source>
</evidence>
<dbReference type="Gene3D" id="3.40.50.720">
    <property type="entry name" value="NAD(P)-binding Rossmann-like Domain"/>
    <property type="match status" value="1"/>
</dbReference>
<reference evidence="3 4" key="1">
    <citation type="submission" date="2020-01" db="EMBL/GenBank/DDBJ databases">
        <title>Insect and environment-associated Actinomycetes.</title>
        <authorList>
            <person name="Currrie C."/>
            <person name="Chevrette M."/>
            <person name="Carlson C."/>
            <person name="Stubbendieck R."/>
            <person name="Wendt-Pienkowski E."/>
        </authorList>
    </citation>
    <scope>NUCLEOTIDE SEQUENCE [LARGE SCALE GENOMIC DNA]</scope>
    <source>
        <strain evidence="3 4">SID10258</strain>
    </source>
</reference>
<dbReference type="Pfam" id="PF00106">
    <property type="entry name" value="adh_short"/>
    <property type="match status" value="1"/>
</dbReference>
<dbReference type="GO" id="GO:0016616">
    <property type="term" value="F:oxidoreductase activity, acting on the CH-OH group of donors, NAD or NADP as acceptor"/>
    <property type="evidence" value="ECO:0007669"/>
    <property type="project" value="TreeGrafter"/>
</dbReference>
<dbReference type="GO" id="GO:0030497">
    <property type="term" value="P:fatty acid elongation"/>
    <property type="evidence" value="ECO:0007669"/>
    <property type="project" value="TreeGrafter"/>
</dbReference>
<dbReference type="PRINTS" id="PR00081">
    <property type="entry name" value="GDHRDH"/>
</dbReference>
<comment type="similarity">
    <text evidence="1 2">Belongs to the short-chain dehydrogenases/reductases (SDR) family.</text>
</comment>
<dbReference type="PANTHER" id="PTHR42760">
    <property type="entry name" value="SHORT-CHAIN DEHYDROGENASES/REDUCTASES FAMILY MEMBER"/>
    <property type="match status" value="1"/>
</dbReference>
<dbReference type="CDD" id="cd05233">
    <property type="entry name" value="SDR_c"/>
    <property type="match status" value="1"/>
</dbReference>
<dbReference type="InterPro" id="IPR036291">
    <property type="entry name" value="NAD(P)-bd_dom_sf"/>
</dbReference>
<evidence type="ECO:0000256" key="2">
    <source>
        <dbReference type="RuleBase" id="RU000363"/>
    </source>
</evidence>
<name>A0A6L9QPT8_9ACTN</name>
<accession>A0A6L9QPT8</accession>
<dbReference type="PRINTS" id="PR00080">
    <property type="entry name" value="SDRFAMILY"/>
</dbReference>
<dbReference type="PANTHER" id="PTHR42760:SF40">
    <property type="entry name" value="3-OXOACYL-[ACYL-CARRIER-PROTEIN] REDUCTASE, CHLOROPLASTIC"/>
    <property type="match status" value="1"/>
</dbReference>
<organism evidence="3 4">
    <name type="scientific">Actinomadura bangladeshensis</name>
    <dbReference type="NCBI Taxonomy" id="453573"/>
    <lineage>
        <taxon>Bacteria</taxon>
        <taxon>Bacillati</taxon>
        <taxon>Actinomycetota</taxon>
        <taxon>Actinomycetes</taxon>
        <taxon>Streptosporangiales</taxon>
        <taxon>Thermomonosporaceae</taxon>
        <taxon>Actinomadura</taxon>
    </lineage>
</organism>
<comment type="caution">
    <text evidence="3">The sequence shown here is derived from an EMBL/GenBank/DDBJ whole genome shotgun (WGS) entry which is preliminary data.</text>
</comment>
<dbReference type="InterPro" id="IPR020904">
    <property type="entry name" value="Sc_DH/Rdtase_CS"/>
</dbReference>
<evidence type="ECO:0000256" key="1">
    <source>
        <dbReference type="ARBA" id="ARBA00006484"/>
    </source>
</evidence>
<dbReference type="RefSeq" id="WP_163061971.1">
    <property type="nucleotide sequence ID" value="NZ_JAAGLI010000920.1"/>
</dbReference>
<gene>
    <name evidence="3" type="ORF">G3I70_33955</name>
</gene>
<dbReference type="AlphaFoldDB" id="A0A6L9QPT8"/>
<dbReference type="SUPFAM" id="SSF51735">
    <property type="entry name" value="NAD(P)-binding Rossmann-fold domains"/>
    <property type="match status" value="1"/>
</dbReference>
<proteinExistence type="inferred from homology"/>
<sequence length="294" mass="30657">MPHEAARGRQRRRRHRLVAGIGLAVARALADAGASVVVNGRDRAALDGAVAELGASARVVGVPGSAADPGVVDALLDAARRLGTPGILVNCAGTGEPTASSILDIAVDDWRSLIGVHLHATFLTCRAFAPVMAEAGRGWIVNTSSHAFTGAFGGTGYPAGKGGVNSLTYALAAELREYGVRVNAVCPGAETRLSTGAGYKATIERLHRRGILDDLMHAGALAPPPAEYVAQLYLYLATTESPDVTGRVFAGAGGYIGEFPRPAEQYLGWRDHETSPPWTPDEIAAIIEPDRGPH</sequence>
<dbReference type="Proteomes" id="UP000475532">
    <property type="component" value="Unassembled WGS sequence"/>
</dbReference>
<dbReference type="InterPro" id="IPR002347">
    <property type="entry name" value="SDR_fam"/>
</dbReference>
<evidence type="ECO:0000313" key="3">
    <source>
        <dbReference type="EMBL" id="NEA27465.1"/>
    </source>
</evidence>